<evidence type="ECO:0000313" key="4">
    <source>
        <dbReference type="Proteomes" id="UP001236806"/>
    </source>
</evidence>
<evidence type="ECO:0000256" key="2">
    <source>
        <dbReference type="SAM" id="Phobius"/>
    </source>
</evidence>
<feature type="transmembrane region" description="Helical" evidence="2">
    <location>
        <begin position="420"/>
        <end position="441"/>
    </location>
</feature>
<feature type="compositionally biased region" description="Pro residues" evidence="1">
    <location>
        <begin position="233"/>
        <end position="247"/>
    </location>
</feature>
<evidence type="ECO:0000256" key="1">
    <source>
        <dbReference type="SAM" id="MobiDB-lite"/>
    </source>
</evidence>
<dbReference type="Proteomes" id="UP001236806">
    <property type="component" value="Unassembled WGS sequence"/>
</dbReference>
<feature type="region of interest" description="Disordered" evidence="1">
    <location>
        <begin position="218"/>
        <end position="288"/>
    </location>
</feature>
<accession>A0ABU0PGS7</accession>
<dbReference type="RefSeq" id="WP_306634006.1">
    <property type="nucleotide sequence ID" value="NZ_JAUSXB010000001.1"/>
</dbReference>
<reference evidence="3 4" key="1">
    <citation type="submission" date="2023-07" db="EMBL/GenBank/DDBJ databases">
        <title>Comparative genomics of wheat-associated soil bacteria to identify genetic determinants of phenazine resistance.</title>
        <authorList>
            <person name="Mouncey N."/>
        </authorList>
    </citation>
    <scope>NUCLEOTIDE SEQUENCE [LARGE SCALE GENOMIC DNA]</scope>
    <source>
        <strain evidence="3 4">W1I3</strain>
    </source>
</reference>
<keyword evidence="2" id="KW-0472">Membrane</keyword>
<sequence>MSQEQPPIRSRRELREARDAQQPSVSTGTEQLSPATKRPGPGASGATSQAPEQTHTQRSSQIRARDRAALRTIKELEEKEGQLAGGGAPTRRQLRLQQLKEQALTAATPIVAPAAPPVNEAGNRPGKERSPAGQEPKGAQAPAAASRTSTVPEGMTVEQALAARSLIAEQAKNQIAKMQHIASLDPEAVDPEILAEQIALAERAAVLNRRAMAKQKLAEQTGVPVAGQEPLPGHEPVPAPEPAPGKHPPAGKSSVPGRPAPGRQKSSQQEPKARASADQRAAPSTASNLAMVTPLEFVQVPGVDRPVMKPPATSHVPVTTRPGTKIPPAAGTKKRRPAGGPRPAEPDGGTGRSQVIARAEAAARAAARPKPAVLPPAAVASSSAEDAFEGLPRIPARSAHGLDPLDAATAGLARANRNRILQFGVLAFGILALILGIVLIFSGMSH</sequence>
<feature type="compositionally biased region" description="Low complexity" evidence="1">
    <location>
        <begin position="352"/>
        <end position="373"/>
    </location>
</feature>
<feature type="compositionally biased region" description="Low complexity" evidence="1">
    <location>
        <begin position="95"/>
        <end position="113"/>
    </location>
</feature>
<keyword evidence="2" id="KW-0812">Transmembrane</keyword>
<dbReference type="EMBL" id="JAUSXB010000001">
    <property type="protein sequence ID" value="MDQ0673171.1"/>
    <property type="molecule type" value="Genomic_DNA"/>
</dbReference>
<protein>
    <submittedName>
        <fullName evidence="3">Uncharacterized protein</fullName>
    </submittedName>
</protein>
<keyword evidence="2" id="KW-1133">Transmembrane helix</keyword>
<feature type="region of interest" description="Disordered" evidence="1">
    <location>
        <begin position="306"/>
        <end position="373"/>
    </location>
</feature>
<gene>
    <name evidence="3" type="ORF">QFZ36_000732</name>
</gene>
<feature type="compositionally biased region" description="Polar residues" evidence="1">
    <location>
        <begin position="21"/>
        <end position="34"/>
    </location>
</feature>
<proteinExistence type="predicted"/>
<feature type="compositionally biased region" description="Basic and acidic residues" evidence="1">
    <location>
        <begin position="10"/>
        <end position="19"/>
    </location>
</feature>
<comment type="caution">
    <text evidence="3">The sequence shown here is derived from an EMBL/GenBank/DDBJ whole genome shotgun (WGS) entry which is preliminary data.</text>
</comment>
<name>A0ABU0PGS7_9MICC</name>
<feature type="region of interest" description="Disordered" evidence="1">
    <location>
        <begin position="1"/>
        <end position="152"/>
    </location>
</feature>
<feature type="compositionally biased region" description="Basic and acidic residues" evidence="1">
    <location>
        <begin position="63"/>
        <end position="81"/>
    </location>
</feature>
<keyword evidence="4" id="KW-1185">Reference proteome</keyword>
<feature type="compositionally biased region" description="Polar residues" evidence="1">
    <location>
        <begin position="45"/>
        <end position="62"/>
    </location>
</feature>
<organism evidence="3 4">
    <name type="scientific">Pseudarthrobacter siccitolerans</name>
    <dbReference type="NCBI Taxonomy" id="861266"/>
    <lineage>
        <taxon>Bacteria</taxon>
        <taxon>Bacillati</taxon>
        <taxon>Actinomycetota</taxon>
        <taxon>Actinomycetes</taxon>
        <taxon>Micrococcales</taxon>
        <taxon>Micrococcaceae</taxon>
        <taxon>Pseudarthrobacter</taxon>
    </lineage>
</organism>
<evidence type="ECO:0000313" key="3">
    <source>
        <dbReference type="EMBL" id="MDQ0673171.1"/>
    </source>
</evidence>